<evidence type="ECO:0000259" key="1">
    <source>
        <dbReference type="Pfam" id="PF12804"/>
    </source>
</evidence>
<dbReference type="EMBL" id="OJIN01000091">
    <property type="protein sequence ID" value="SPD73362.1"/>
    <property type="molecule type" value="Genomic_DNA"/>
</dbReference>
<dbReference type="Gene3D" id="3.90.550.10">
    <property type="entry name" value="Spore Coat Polysaccharide Biosynthesis Protein SpsA, Chain A"/>
    <property type="match status" value="1"/>
</dbReference>
<protein>
    <recommendedName>
        <fullName evidence="1">MobA-like NTP transferase domain-containing protein</fullName>
    </recommendedName>
</protein>
<sequence>MTPKENKDKTSGIILAAGASVRMGRTKQLLPVEGGILLGRVLNQALASDLDHIVLVLGHQANDIRAALGRLVNHPKLAIMENIHYAQGISSSIITGLKEAEKIYDHVMIILGDMPHIDAGLINQLLKEYLGSHLPLGAVRIGTKRSNPVIFNRRMYDELHKLKGDVGGKELFSIYADQVCLVEPENKYDDRDIDLPEDYNDLIME</sequence>
<organism evidence="2">
    <name type="scientific">uncultured Desulfobacterium sp</name>
    <dbReference type="NCBI Taxonomy" id="201089"/>
    <lineage>
        <taxon>Bacteria</taxon>
        <taxon>Pseudomonadati</taxon>
        <taxon>Thermodesulfobacteriota</taxon>
        <taxon>Desulfobacteria</taxon>
        <taxon>Desulfobacterales</taxon>
        <taxon>Desulfobacteriaceae</taxon>
        <taxon>Desulfobacterium</taxon>
        <taxon>environmental samples</taxon>
    </lineage>
</organism>
<dbReference type="InterPro" id="IPR029044">
    <property type="entry name" value="Nucleotide-diphossugar_trans"/>
</dbReference>
<dbReference type="CDD" id="cd04182">
    <property type="entry name" value="GT_2_like_f"/>
    <property type="match status" value="1"/>
</dbReference>
<dbReference type="InterPro" id="IPR025877">
    <property type="entry name" value="MobA-like_NTP_Trfase"/>
</dbReference>
<name>A0A445MVE4_9BACT</name>
<dbReference type="Pfam" id="PF12804">
    <property type="entry name" value="NTP_transf_3"/>
    <property type="match status" value="1"/>
</dbReference>
<accession>A0A445MVE4</accession>
<dbReference type="AlphaFoldDB" id="A0A445MVE4"/>
<feature type="domain" description="MobA-like NTP transferase" evidence="1">
    <location>
        <begin position="12"/>
        <end position="173"/>
    </location>
</feature>
<reference evidence="2" key="1">
    <citation type="submission" date="2018-01" db="EMBL/GenBank/DDBJ databases">
        <authorList>
            <person name="Regsiter A."/>
            <person name="William W."/>
        </authorList>
    </citation>
    <scope>NUCLEOTIDE SEQUENCE</scope>
    <source>
        <strain evidence="2">TRIP AH-1</strain>
    </source>
</reference>
<dbReference type="GO" id="GO:0016779">
    <property type="term" value="F:nucleotidyltransferase activity"/>
    <property type="evidence" value="ECO:0007669"/>
    <property type="project" value="UniProtKB-ARBA"/>
</dbReference>
<gene>
    <name evidence="2" type="ORF">PITCH_A1800048</name>
</gene>
<evidence type="ECO:0000313" key="2">
    <source>
        <dbReference type="EMBL" id="SPD73362.1"/>
    </source>
</evidence>
<dbReference type="PANTHER" id="PTHR43777">
    <property type="entry name" value="MOLYBDENUM COFACTOR CYTIDYLYLTRANSFERASE"/>
    <property type="match status" value="1"/>
</dbReference>
<proteinExistence type="predicted"/>
<dbReference type="SUPFAM" id="SSF53448">
    <property type="entry name" value="Nucleotide-diphospho-sugar transferases"/>
    <property type="match status" value="1"/>
</dbReference>
<dbReference type="PANTHER" id="PTHR43777:SF1">
    <property type="entry name" value="MOLYBDENUM COFACTOR CYTIDYLYLTRANSFERASE"/>
    <property type="match status" value="1"/>
</dbReference>